<protein>
    <submittedName>
        <fullName evidence="2">(salmon louse) hypothetical protein</fullName>
    </submittedName>
</protein>
<dbReference type="Proteomes" id="UP000675881">
    <property type="component" value="Chromosome 14"/>
</dbReference>
<keyword evidence="3" id="KW-1185">Reference proteome</keyword>
<dbReference type="EMBL" id="HG994593">
    <property type="protein sequence ID" value="CAF2853887.1"/>
    <property type="molecule type" value="Genomic_DNA"/>
</dbReference>
<evidence type="ECO:0000256" key="1">
    <source>
        <dbReference type="SAM" id="MobiDB-lite"/>
    </source>
</evidence>
<dbReference type="AlphaFoldDB" id="A0A7R8H416"/>
<feature type="compositionally biased region" description="Basic and acidic residues" evidence="1">
    <location>
        <begin position="25"/>
        <end position="35"/>
    </location>
</feature>
<proteinExistence type="predicted"/>
<gene>
    <name evidence="2" type="ORF">LSAA_5561</name>
</gene>
<reference evidence="2" key="1">
    <citation type="submission" date="2021-02" db="EMBL/GenBank/DDBJ databases">
        <authorList>
            <person name="Bekaert M."/>
        </authorList>
    </citation>
    <scope>NUCLEOTIDE SEQUENCE</scope>
    <source>
        <strain evidence="2">IoA-00</strain>
    </source>
</reference>
<sequence length="118" mass="13190">MVLRKRSDLQRKMCPNIKSGKNPKRVFESSEEEQKKRNRVLSSSEPAMKGTLAPLQGCCPLCEVRALVQAPLQLYNVWLCSSNGKEFTFCIAEESVNADKVAATKYPLELNDIKENGG</sequence>
<name>A0A7R8H416_LEPSM</name>
<evidence type="ECO:0000313" key="3">
    <source>
        <dbReference type="Proteomes" id="UP000675881"/>
    </source>
</evidence>
<feature type="compositionally biased region" description="Basic and acidic residues" evidence="1">
    <location>
        <begin position="1"/>
        <end position="11"/>
    </location>
</feature>
<organism evidence="2 3">
    <name type="scientific">Lepeophtheirus salmonis</name>
    <name type="common">Salmon louse</name>
    <name type="synonym">Caligus salmonis</name>
    <dbReference type="NCBI Taxonomy" id="72036"/>
    <lineage>
        <taxon>Eukaryota</taxon>
        <taxon>Metazoa</taxon>
        <taxon>Ecdysozoa</taxon>
        <taxon>Arthropoda</taxon>
        <taxon>Crustacea</taxon>
        <taxon>Multicrustacea</taxon>
        <taxon>Hexanauplia</taxon>
        <taxon>Copepoda</taxon>
        <taxon>Siphonostomatoida</taxon>
        <taxon>Caligidae</taxon>
        <taxon>Lepeophtheirus</taxon>
    </lineage>
</organism>
<accession>A0A7R8H416</accession>
<feature type="region of interest" description="Disordered" evidence="1">
    <location>
        <begin position="1"/>
        <end position="46"/>
    </location>
</feature>
<evidence type="ECO:0000313" key="2">
    <source>
        <dbReference type="EMBL" id="CAF2853887.1"/>
    </source>
</evidence>